<dbReference type="InterPro" id="IPR035979">
    <property type="entry name" value="RBD_domain_sf"/>
</dbReference>
<feature type="compositionally biased region" description="Polar residues" evidence="3">
    <location>
        <begin position="159"/>
        <end position="191"/>
    </location>
</feature>
<proteinExistence type="predicted"/>
<feature type="compositionally biased region" description="Low complexity" evidence="3">
    <location>
        <begin position="120"/>
        <end position="132"/>
    </location>
</feature>
<dbReference type="SUPFAM" id="SSF54928">
    <property type="entry name" value="RNA-binding domain, RBD"/>
    <property type="match status" value="1"/>
</dbReference>
<dbReference type="InterPro" id="IPR051229">
    <property type="entry name" value="ALYREF_mRNA_export"/>
</dbReference>
<gene>
    <name evidence="5" type="ORF">INT47_003167</name>
</gene>
<name>A0A8H7V0H1_9FUNG</name>
<dbReference type="Pfam" id="PF00076">
    <property type="entry name" value="RRM_1"/>
    <property type="match status" value="1"/>
</dbReference>
<dbReference type="InterPro" id="IPR000504">
    <property type="entry name" value="RRM_dom"/>
</dbReference>
<dbReference type="GO" id="GO:0003729">
    <property type="term" value="F:mRNA binding"/>
    <property type="evidence" value="ECO:0007669"/>
    <property type="project" value="TreeGrafter"/>
</dbReference>
<dbReference type="AlphaFoldDB" id="A0A8H7V0H1"/>
<feature type="region of interest" description="Disordered" evidence="3">
    <location>
        <begin position="1"/>
        <end position="102"/>
    </location>
</feature>
<dbReference type="Proteomes" id="UP000603453">
    <property type="component" value="Unassembled WGS sequence"/>
</dbReference>
<comment type="caution">
    <text evidence="5">The sequence shown here is derived from an EMBL/GenBank/DDBJ whole genome shotgun (WGS) entry which is preliminary data.</text>
</comment>
<evidence type="ECO:0000256" key="3">
    <source>
        <dbReference type="SAM" id="MobiDB-lite"/>
    </source>
</evidence>
<evidence type="ECO:0000313" key="5">
    <source>
        <dbReference type="EMBL" id="KAG2200932.1"/>
    </source>
</evidence>
<reference evidence="5" key="1">
    <citation type="submission" date="2020-12" db="EMBL/GenBank/DDBJ databases">
        <title>Metabolic potential, ecology and presence of endohyphal bacteria is reflected in genomic diversity of Mucoromycotina.</title>
        <authorList>
            <person name="Muszewska A."/>
            <person name="Okrasinska A."/>
            <person name="Steczkiewicz K."/>
            <person name="Drgas O."/>
            <person name="Orlowska M."/>
            <person name="Perlinska-Lenart U."/>
            <person name="Aleksandrzak-Piekarczyk T."/>
            <person name="Szatraj K."/>
            <person name="Zielenkiewicz U."/>
            <person name="Pilsyk S."/>
            <person name="Malc E."/>
            <person name="Mieczkowski P."/>
            <person name="Kruszewska J.S."/>
            <person name="Biernat P."/>
            <person name="Pawlowska J."/>
        </authorList>
    </citation>
    <scope>NUCLEOTIDE SEQUENCE</scope>
    <source>
        <strain evidence="5">WA0000017839</strain>
    </source>
</reference>
<dbReference type="Gene3D" id="3.30.70.330">
    <property type="match status" value="1"/>
</dbReference>
<dbReference type="GO" id="GO:0005634">
    <property type="term" value="C:nucleus"/>
    <property type="evidence" value="ECO:0007669"/>
    <property type="project" value="TreeGrafter"/>
</dbReference>
<sequence>MDLDSSLDDLIKKRKTNKPNKQNNNNHKGHNAGKKQQQQQHKSRPSIQVQSKAKVTKPQRHSGINARLSTAPASKIAVSGPLFTSKNQPQKQQQRKVADPSQIIITKAIAPGSIQSRIGNNNNNRVNNNKKNPSIENVSLLGGRLGGKRGEQERVETKIYQQRPSTATSSPVVSNFSIRGRSNTVSPSQGLSIRGESGPTLVLVTGLDPGTNDDDVKVAFDYLGNILRCDVLRDRQGRSFGEAEIEFSTKSAALDCIAQLDNQIADGRPLRVILRENKPKKPVYSPKPIQSVISTPSYNSSGKMYADQITPRYDIRRQ</sequence>
<evidence type="ECO:0000256" key="1">
    <source>
        <dbReference type="ARBA" id="ARBA00022884"/>
    </source>
</evidence>
<dbReference type="InterPro" id="IPR012677">
    <property type="entry name" value="Nucleotide-bd_a/b_plait_sf"/>
</dbReference>
<feature type="region of interest" description="Disordered" evidence="3">
    <location>
        <begin position="114"/>
        <end position="192"/>
    </location>
</feature>
<keyword evidence="6" id="KW-1185">Reference proteome</keyword>
<protein>
    <recommendedName>
        <fullName evidence="4">RRM domain-containing protein</fullName>
    </recommendedName>
</protein>
<dbReference type="CDD" id="cd00590">
    <property type="entry name" value="RRM_SF"/>
    <property type="match status" value="1"/>
</dbReference>
<dbReference type="OrthoDB" id="6159137at2759"/>
<feature type="compositionally biased region" description="Basic and acidic residues" evidence="3">
    <location>
        <begin position="148"/>
        <end position="157"/>
    </location>
</feature>
<feature type="compositionally biased region" description="Polar residues" evidence="3">
    <location>
        <begin position="82"/>
        <end position="92"/>
    </location>
</feature>
<keyword evidence="1 2" id="KW-0694">RNA-binding</keyword>
<evidence type="ECO:0000256" key="2">
    <source>
        <dbReference type="PROSITE-ProRule" id="PRU00176"/>
    </source>
</evidence>
<feature type="compositionally biased region" description="Polar residues" evidence="3">
    <location>
        <begin position="36"/>
        <end position="53"/>
    </location>
</feature>
<evidence type="ECO:0000313" key="6">
    <source>
        <dbReference type="Proteomes" id="UP000603453"/>
    </source>
</evidence>
<organism evidence="5 6">
    <name type="scientific">Mucor saturninus</name>
    <dbReference type="NCBI Taxonomy" id="64648"/>
    <lineage>
        <taxon>Eukaryota</taxon>
        <taxon>Fungi</taxon>
        <taxon>Fungi incertae sedis</taxon>
        <taxon>Mucoromycota</taxon>
        <taxon>Mucoromycotina</taxon>
        <taxon>Mucoromycetes</taxon>
        <taxon>Mucorales</taxon>
        <taxon>Mucorineae</taxon>
        <taxon>Mucoraceae</taxon>
        <taxon>Mucor</taxon>
    </lineage>
</organism>
<dbReference type="SMART" id="SM00360">
    <property type="entry name" value="RRM"/>
    <property type="match status" value="1"/>
</dbReference>
<dbReference type="EMBL" id="JAEPRD010000077">
    <property type="protein sequence ID" value="KAG2200932.1"/>
    <property type="molecule type" value="Genomic_DNA"/>
</dbReference>
<dbReference type="PANTHER" id="PTHR19965">
    <property type="entry name" value="RNA AND EXPORT FACTOR BINDING PROTEIN"/>
    <property type="match status" value="1"/>
</dbReference>
<dbReference type="PROSITE" id="PS50102">
    <property type="entry name" value="RRM"/>
    <property type="match status" value="1"/>
</dbReference>
<accession>A0A8H7V0H1</accession>
<evidence type="ECO:0000259" key="4">
    <source>
        <dbReference type="PROSITE" id="PS50102"/>
    </source>
</evidence>
<feature type="domain" description="RRM" evidence="4">
    <location>
        <begin position="200"/>
        <end position="277"/>
    </location>
</feature>
<dbReference type="PANTHER" id="PTHR19965:SF82">
    <property type="entry name" value="THO COMPLEX SUBUNIT 4"/>
    <property type="match status" value="1"/>
</dbReference>